<dbReference type="Gene3D" id="3.10.105.10">
    <property type="entry name" value="Dipeptide-binding Protein, Domain 3"/>
    <property type="match status" value="2"/>
</dbReference>
<sequence length="309" mass="34025">MQKTYRLLGIMIIVLAGMALAACGGQGNESNNADNQNENGNLGEESLTLGVDSYVSNTSNTYLAKLLLEEIGYNVEINQTDVGVEYTGLNDGSTDAIVGAWLPTTHESYWEEYKDNLEKINTVTEKVELGLAVPAYMEDINSIEDLAQNTNNVGEKLEWTITGISPGAGEMELMESDVMPGYGLKKNWDLLESSGAAMSAALSDAIEQNEPIVVTLWTPHWTFNAFDIKILDDPKGTFGEPDDVFSVAGKDFKEQSPAAYEFLEQFSITKENTQSMMLDIKNGMDEEDAAQKFIDNNPDLKEKWLDGIE</sequence>
<gene>
    <name evidence="7" type="ORF">SAMN05216238_107108</name>
</gene>
<reference evidence="8" key="1">
    <citation type="submission" date="2016-10" db="EMBL/GenBank/DDBJ databases">
        <authorList>
            <person name="Varghese N."/>
            <person name="Submissions S."/>
        </authorList>
    </citation>
    <scope>NUCLEOTIDE SEQUENCE [LARGE SCALE GENOMIC DNA]</scope>
    <source>
        <strain evidence="8">DSM 22530</strain>
    </source>
</reference>
<feature type="domain" description="ABC-type glycine betaine transport system substrate-binding" evidence="6">
    <location>
        <begin position="46"/>
        <end position="295"/>
    </location>
</feature>
<name>A0A1I1X9T1_9BACI</name>
<organism evidence="7 8">
    <name type="scientific">Lentibacillus persicus</name>
    <dbReference type="NCBI Taxonomy" id="640948"/>
    <lineage>
        <taxon>Bacteria</taxon>
        <taxon>Bacillati</taxon>
        <taxon>Bacillota</taxon>
        <taxon>Bacilli</taxon>
        <taxon>Bacillales</taxon>
        <taxon>Bacillaceae</taxon>
        <taxon>Lentibacillus</taxon>
    </lineage>
</organism>
<dbReference type="Pfam" id="PF04069">
    <property type="entry name" value="OpuAC"/>
    <property type="match status" value="1"/>
</dbReference>
<dbReference type="InterPro" id="IPR007210">
    <property type="entry name" value="ABC_Gly_betaine_transp_sub-bd"/>
</dbReference>
<dbReference type="Proteomes" id="UP000199474">
    <property type="component" value="Unassembled WGS sequence"/>
</dbReference>
<dbReference type="GO" id="GO:0015226">
    <property type="term" value="F:carnitine transmembrane transporter activity"/>
    <property type="evidence" value="ECO:0007669"/>
    <property type="project" value="TreeGrafter"/>
</dbReference>
<dbReference type="GO" id="GO:0043190">
    <property type="term" value="C:ATP-binding cassette (ABC) transporter complex"/>
    <property type="evidence" value="ECO:0007669"/>
    <property type="project" value="InterPro"/>
</dbReference>
<dbReference type="EMBL" id="FOMR01000007">
    <property type="protein sequence ID" value="SFE02503.1"/>
    <property type="molecule type" value="Genomic_DNA"/>
</dbReference>
<evidence type="ECO:0000259" key="6">
    <source>
        <dbReference type="Pfam" id="PF04069"/>
    </source>
</evidence>
<evidence type="ECO:0000256" key="3">
    <source>
        <dbReference type="ARBA" id="ARBA00022475"/>
    </source>
</evidence>
<dbReference type="GO" id="GO:0015871">
    <property type="term" value="P:choline transport"/>
    <property type="evidence" value="ECO:0007669"/>
    <property type="project" value="TreeGrafter"/>
</dbReference>
<keyword evidence="2" id="KW-0813">Transport</keyword>
<evidence type="ECO:0000313" key="7">
    <source>
        <dbReference type="EMBL" id="SFE02503.1"/>
    </source>
</evidence>
<feature type="chain" id="PRO_5038836800" evidence="5">
    <location>
        <begin position="22"/>
        <end position="309"/>
    </location>
</feature>
<dbReference type="Gene3D" id="3.40.190.100">
    <property type="entry name" value="Glycine betaine-binding periplasmic protein, domain 2"/>
    <property type="match status" value="2"/>
</dbReference>
<dbReference type="PANTHER" id="PTHR47737">
    <property type="entry name" value="GLYCINE BETAINE/PROLINE BETAINE TRANSPORT SYSTEM PERMEASE PROTEIN PROW"/>
    <property type="match status" value="1"/>
</dbReference>
<feature type="signal peptide" evidence="5">
    <location>
        <begin position="1"/>
        <end position="21"/>
    </location>
</feature>
<keyword evidence="8" id="KW-1185">Reference proteome</keyword>
<comment type="subcellular location">
    <subcellularLocation>
        <location evidence="1">Cell membrane</location>
    </subcellularLocation>
</comment>
<protein>
    <submittedName>
        <fullName evidence="7">Glycine betaine/proline transport system substrate-binding protein</fullName>
    </submittedName>
</protein>
<dbReference type="PROSITE" id="PS51257">
    <property type="entry name" value="PROKAR_LIPOPROTEIN"/>
    <property type="match status" value="1"/>
</dbReference>
<evidence type="ECO:0000256" key="5">
    <source>
        <dbReference type="SAM" id="SignalP"/>
    </source>
</evidence>
<dbReference type="SUPFAM" id="SSF53850">
    <property type="entry name" value="Periplasmic binding protein-like II"/>
    <property type="match status" value="1"/>
</dbReference>
<keyword evidence="5" id="KW-0732">Signal</keyword>
<keyword evidence="3" id="KW-1003">Cell membrane</keyword>
<dbReference type="GO" id="GO:0031460">
    <property type="term" value="P:glycine betaine transport"/>
    <property type="evidence" value="ECO:0007669"/>
    <property type="project" value="TreeGrafter"/>
</dbReference>
<dbReference type="STRING" id="640948.SAMN05216238_107108"/>
<accession>A0A1I1X9T1</accession>
<evidence type="ECO:0000256" key="4">
    <source>
        <dbReference type="ARBA" id="ARBA00023136"/>
    </source>
</evidence>
<proteinExistence type="predicted"/>
<evidence type="ECO:0000313" key="8">
    <source>
        <dbReference type="Proteomes" id="UP000199474"/>
    </source>
</evidence>
<evidence type="ECO:0000256" key="1">
    <source>
        <dbReference type="ARBA" id="ARBA00004236"/>
    </source>
</evidence>
<dbReference type="PANTHER" id="PTHR47737:SF1">
    <property type="entry name" value="GLYCINE BETAINE_PROLINE BETAINE TRANSPORT SYSTEM PERMEASE PROTEIN PROW"/>
    <property type="match status" value="1"/>
</dbReference>
<dbReference type="OrthoDB" id="9787902at2"/>
<dbReference type="GO" id="GO:0005275">
    <property type="term" value="F:amine transmembrane transporter activity"/>
    <property type="evidence" value="ECO:0007669"/>
    <property type="project" value="TreeGrafter"/>
</dbReference>
<dbReference type="CDD" id="cd13639">
    <property type="entry name" value="PBP2_OpuAC_like"/>
    <property type="match status" value="1"/>
</dbReference>
<keyword evidence="4" id="KW-0472">Membrane</keyword>
<evidence type="ECO:0000256" key="2">
    <source>
        <dbReference type="ARBA" id="ARBA00022448"/>
    </source>
</evidence>
<dbReference type="AlphaFoldDB" id="A0A1I1X9T1"/>